<protein>
    <recommendedName>
        <fullName evidence="6">AtC3H46-like PABC-like domain-containing protein</fullName>
    </recommendedName>
</protein>
<dbReference type="GO" id="GO:0003723">
    <property type="term" value="F:RNA binding"/>
    <property type="evidence" value="ECO:0007669"/>
    <property type="project" value="UniProtKB-KW"/>
</dbReference>
<evidence type="ECO:0000259" key="6">
    <source>
        <dbReference type="Pfam" id="PF23182"/>
    </source>
</evidence>
<evidence type="ECO:0000256" key="3">
    <source>
        <dbReference type="ARBA" id="ARBA00022833"/>
    </source>
</evidence>
<dbReference type="AlphaFoldDB" id="W9RDW1"/>
<keyword evidence="2" id="KW-0863">Zinc-finger</keyword>
<feature type="domain" description="AtC3H46-like PABC-like" evidence="6">
    <location>
        <begin position="1"/>
        <end position="65"/>
    </location>
</feature>
<dbReference type="GO" id="GO:0008270">
    <property type="term" value="F:zinc ion binding"/>
    <property type="evidence" value="ECO:0007669"/>
    <property type="project" value="UniProtKB-KW"/>
</dbReference>
<proteinExistence type="predicted"/>
<evidence type="ECO:0000313" key="7">
    <source>
        <dbReference type="EMBL" id="EXB52101.1"/>
    </source>
</evidence>
<evidence type="ECO:0000256" key="1">
    <source>
        <dbReference type="ARBA" id="ARBA00022723"/>
    </source>
</evidence>
<dbReference type="PANTHER" id="PTHR24009">
    <property type="entry name" value="RNA-BINDING (RRM/RBD/RNP MOTIFS)"/>
    <property type="match status" value="1"/>
</dbReference>
<reference evidence="8" key="1">
    <citation type="submission" date="2013-01" db="EMBL/GenBank/DDBJ databases">
        <title>Draft Genome Sequence of a Mulberry Tree, Morus notabilis C.K. Schneid.</title>
        <authorList>
            <person name="He N."/>
            <person name="Zhao S."/>
        </authorList>
    </citation>
    <scope>NUCLEOTIDE SEQUENCE</scope>
</reference>
<evidence type="ECO:0000313" key="8">
    <source>
        <dbReference type="Proteomes" id="UP000030645"/>
    </source>
</evidence>
<keyword evidence="4" id="KW-0694">RNA-binding</keyword>
<dbReference type="EMBL" id="KE344061">
    <property type="protein sequence ID" value="EXB52101.1"/>
    <property type="molecule type" value="Genomic_DNA"/>
</dbReference>
<dbReference type="PANTHER" id="PTHR24009:SF11">
    <property type="entry name" value="ZINC FINGER CCCH DOMAIN-CONTAINING PROTEIN 53-LIKE"/>
    <property type="match status" value="1"/>
</dbReference>
<organism evidence="7 8">
    <name type="scientific">Morus notabilis</name>
    <dbReference type="NCBI Taxonomy" id="981085"/>
    <lineage>
        <taxon>Eukaryota</taxon>
        <taxon>Viridiplantae</taxon>
        <taxon>Streptophyta</taxon>
        <taxon>Embryophyta</taxon>
        <taxon>Tracheophyta</taxon>
        <taxon>Spermatophyta</taxon>
        <taxon>Magnoliopsida</taxon>
        <taxon>eudicotyledons</taxon>
        <taxon>Gunneridae</taxon>
        <taxon>Pentapetalae</taxon>
        <taxon>rosids</taxon>
        <taxon>fabids</taxon>
        <taxon>Rosales</taxon>
        <taxon>Moraceae</taxon>
        <taxon>Moreae</taxon>
        <taxon>Morus</taxon>
    </lineage>
</organism>
<evidence type="ECO:0000256" key="5">
    <source>
        <dbReference type="ARBA" id="ARBA00023125"/>
    </source>
</evidence>
<evidence type="ECO:0000256" key="2">
    <source>
        <dbReference type="ARBA" id="ARBA00022771"/>
    </source>
</evidence>
<dbReference type="Proteomes" id="UP000030645">
    <property type="component" value="Unassembled WGS sequence"/>
</dbReference>
<dbReference type="InterPro" id="IPR056276">
    <property type="entry name" value="AtC3H46-like_PABC-like"/>
</dbReference>
<keyword evidence="3" id="KW-0862">Zinc</keyword>
<keyword evidence="1" id="KW-0479">Metal-binding</keyword>
<accession>W9RDW1</accession>
<dbReference type="Pfam" id="PF23182">
    <property type="entry name" value="PABC_AtC3H46"/>
    <property type="match status" value="1"/>
</dbReference>
<keyword evidence="5" id="KW-0238">DNA-binding</keyword>
<name>W9RDW1_9ROSA</name>
<gene>
    <name evidence="7" type="ORF">L484_024651</name>
</gene>
<dbReference type="GO" id="GO:0003677">
    <property type="term" value="F:DNA binding"/>
    <property type="evidence" value="ECO:0007669"/>
    <property type="project" value="UniProtKB-KW"/>
</dbReference>
<sequence>MDSYEASRTIFSRIQSLEPENATKIMGYLLIQDNGEKEMIRLAFGLESLLHNLIIKAKTHLAILPKSSSSSSFFFFSSQPNFPNISPCCSHWELFTIEIYNED</sequence>
<keyword evidence="8" id="KW-1185">Reference proteome</keyword>
<evidence type="ECO:0000256" key="4">
    <source>
        <dbReference type="ARBA" id="ARBA00022884"/>
    </source>
</evidence>
<dbReference type="STRING" id="981085.W9RDW1"/>